<protein>
    <recommendedName>
        <fullName evidence="4">5-formyltetrahydrofolate cyclo-ligase</fullName>
        <ecNumber evidence="4">6.3.3.2</ecNumber>
    </recommendedName>
</protein>
<dbReference type="Pfam" id="PF01812">
    <property type="entry name" value="5-FTHF_cyc-lig"/>
    <property type="match status" value="1"/>
</dbReference>
<dbReference type="PANTHER" id="PTHR23407:SF1">
    <property type="entry name" value="5-FORMYLTETRAHYDROFOLATE CYCLO-LIGASE"/>
    <property type="match status" value="1"/>
</dbReference>
<comment type="similarity">
    <text evidence="1 4">Belongs to the 5-formyltetrahydrofolate cyclo-ligase family.</text>
</comment>
<dbReference type="EMBL" id="JAMZEJ010000004">
    <property type="protein sequence ID" value="MCQ8240870.1"/>
    <property type="molecule type" value="Genomic_DNA"/>
</dbReference>
<keyword evidence="6" id="KW-1185">Reference proteome</keyword>
<accession>A0ABT1VZS1</accession>
<keyword evidence="5" id="KW-0436">Ligase</keyword>
<dbReference type="PANTHER" id="PTHR23407">
    <property type="entry name" value="ATPASE INHIBITOR/5-FORMYLTETRAHYDROFOLATE CYCLO-LIGASE"/>
    <property type="match status" value="1"/>
</dbReference>
<dbReference type="GO" id="GO:0030272">
    <property type="term" value="F:5-formyltetrahydrofolate cyclo-ligase activity"/>
    <property type="evidence" value="ECO:0007669"/>
    <property type="project" value="UniProtKB-EC"/>
</dbReference>
<evidence type="ECO:0000256" key="3">
    <source>
        <dbReference type="ARBA" id="ARBA00022840"/>
    </source>
</evidence>
<dbReference type="InterPro" id="IPR002698">
    <property type="entry name" value="FTHF_cligase"/>
</dbReference>
<dbReference type="RefSeq" id="WP_422919597.1">
    <property type="nucleotide sequence ID" value="NZ_JAMZEJ010000004.1"/>
</dbReference>
<comment type="caution">
    <text evidence="5">The sequence shown here is derived from an EMBL/GenBank/DDBJ whole genome shotgun (WGS) entry which is preliminary data.</text>
</comment>
<evidence type="ECO:0000256" key="2">
    <source>
        <dbReference type="ARBA" id="ARBA00022741"/>
    </source>
</evidence>
<evidence type="ECO:0000313" key="6">
    <source>
        <dbReference type="Proteomes" id="UP001524547"/>
    </source>
</evidence>
<dbReference type="PIRSF" id="PIRSF006806">
    <property type="entry name" value="FTHF_cligase"/>
    <property type="match status" value="1"/>
</dbReference>
<reference evidence="5 6" key="1">
    <citation type="submission" date="2022-06" db="EMBL/GenBank/DDBJ databases">
        <title>Rhizosaccharibacter gen. nov. sp. nov. KSS12, endophytic bacteria isolated from sugarcane.</title>
        <authorList>
            <person name="Pitiwittayakul N."/>
        </authorList>
    </citation>
    <scope>NUCLEOTIDE SEQUENCE [LARGE SCALE GENOMIC DNA]</scope>
    <source>
        <strain evidence="5 6">KSS12</strain>
    </source>
</reference>
<keyword evidence="4" id="KW-0460">Magnesium</keyword>
<sequence length="203" mass="21902">MAAPHSFPDQPPSSGDIKRTLRREVRLRRERTASDAASLCEGIARLCGSLPSATVIGGIWPLPGEPDLRPAWTALHGAGHVVALPETTPRGEPLRFRRWDPRQPMLGGRFGTSHPDGPVLVPGLVFVPLLAFDDRCHRLGYGGGYYDRTLAALPGARAVGVGFEWQRVPRLPVEPFDVPLSAVLTEKRLIPGQGVGVEDLVSG</sequence>
<keyword evidence="2 4" id="KW-0547">Nucleotide-binding</keyword>
<comment type="catalytic activity">
    <reaction evidence="4">
        <text>(6S)-5-formyl-5,6,7,8-tetrahydrofolate + ATP = (6R)-5,10-methenyltetrahydrofolate + ADP + phosphate</text>
        <dbReference type="Rhea" id="RHEA:10488"/>
        <dbReference type="ChEBI" id="CHEBI:30616"/>
        <dbReference type="ChEBI" id="CHEBI:43474"/>
        <dbReference type="ChEBI" id="CHEBI:57455"/>
        <dbReference type="ChEBI" id="CHEBI:57457"/>
        <dbReference type="ChEBI" id="CHEBI:456216"/>
        <dbReference type="EC" id="6.3.3.2"/>
    </reaction>
</comment>
<dbReference type="Gene3D" id="3.40.50.10420">
    <property type="entry name" value="NagB/RpiA/CoA transferase-like"/>
    <property type="match status" value="1"/>
</dbReference>
<proteinExistence type="inferred from homology"/>
<gene>
    <name evidence="5" type="ORF">NFI88_08485</name>
</gene>
<evidence type="ECO:0000313" key="5">
    <source>
        <dbReference type="EMBL" id="MCQ8240870.1"/>
    </source>
</evidence>
<evidence type="ECO:0000256" key="1">
    <source>
        <dbReference type="ARBA" id="ARBA00010638"/>
    </source>
</evidence>
<dbReference type="NCBIfam" id="TIGR02727">
    <property type="entry name" value="MTHFS_bact"/>
    <property type="match status" value="1"/>
</dbReference>
<keyword evidence="3 4" id="KW-0067">ATP-binding</keyword>
<organism evidence="5 6">
    <name type="scientific">Rhizosaccharibacter radicis</name>
    <dbReference type="NCBI Taxonomy" id="2782605"/>
    <lineage>
        <taxon>Bacteria</taxon>
        <taxon>Pseudomonadati</taxon>
        <taxon>Pseudomonadota</taxon>
        <taxon>Alphaproteobacteria</taxon>
        <taxon>Acetobacterales</taxon>
        <taxon>Acetobacteraceae</taxon>
        <taxon>Rhizosaccharibacter</taxon>
    </lineage>
</organism>
<comment type="cofactor">
    <cofactor evidence="4">
        <name>Mg(2+)</name>
        <dbReference type="ChEBI" id="CHEBI:18420"/>
    </cofactor>
</comment>
<evidence type="ECO:0000256" key="4">
    <source>
        <dbReference type="RuleBase" id="RU361279"/>
    </source>
</evidence>
<dbReference type="Proteomes" id="UP001524547">
    <property type="component" value="Unassembled WGS sequence"/>
</dbReference>
<dbReference type="SUPFAM" id="SSF100950">
    <property type="entry name" value="NagB/RpiA/CoA transferase-like"/>
    <property type="match status" value="1"/>
</dbReference>
<dbReference type="EC" id="6.3.3.2" evidence="4"/>
<name>A0ABT1VZS1_9PROT</name>
<dbReference type="InterPro" id="IPR037171">
    <property type="entry name" value="NagB/RpiA_transferase-like"/>
</dbReference>
<dbReference type="InterPro" id="IPR024185">
    <property type="entry name" value="FTHF_cligase-like_sf"/>
</dbReference>
<keyword evidence="4" id="KW-0479">Metal-binding</keyword>